<dbReference type="AlphaFoldDB" id="A0A0A8ZCW7"/>
<name>A0A0A8ZCW7_ARUDO</name>
<sequence length="51" mass="6264">MISKILCVHISIFPHCLSHLHYNWTWTPMRWCILLNCLRNFYAFESMDHQL</sequence>
<proteinExistence type="predicted"/>
<accession>A0A0A8ZCW7</accession>
<protein>
    <submittedName>
        <fullName evidence="1">Uncharacterized protein</fullName>
    </submittedName>
</protein>
<dbReference type="EMBL" id="GBRH01265188">
    <property type="protein sequence ID" value="JAD32707.1"/>
    <property type="molecule type" value="Transcribed_RNA"/>
</dbReference>
<organism evidence="1">
    <name type="scientific">Arundo donax</name>
    <name type="common">Giant reed</name>
    <name type="synonym">Donax arundinaceus</name>
    <dbReference type="NCBI Taxonomy" id="35708"/>
    <lineage>
        <taxon>Eukaryota</taxon>
        <taxon>Viridiplantae</taxon>
        <taxon>Streptophyta</taxon>
        <taxon>Embryophyta</taxon>
        <taxon>Tracheophyta</taxon>
        <taxon>Spermatophyta</taxon>
        <taxon>Magnoliopsida</taxon>
        <taxon>Liliopsida</taxon>
        <taxon>Poales</taxon>
        <taxon>Poaceae</taxon>
        <taxon>PACMAD clade</taxon>
        <taxon>Arundinoideae</taxon>
        <taxon>Arundineae</taxon>
        <taxon>Arundo</taxon>
    </lineage>
</organism>
<evidence type="ECO:0000313" key="1">
    <source>
        <dbReference type="EMBL" id="JAD32707.1"/>
    </source>
</evidence>
<reference evidence="1" key="2">
    <citation type="journal article" date="2015" name="Data Brief">
        <title>Shoot transcriptome of the giant reed, Arundo donax.</title>
        <authorList>
            <person name="Barrero R.A."/>
            <person name="Guerrero F.D."/>
            <person name="Moolhuijzen P."/>
            <person name="Goolsby J.A."/>
            <person name="Tidwell J."/>
            <person name="Bellgard S.E."/>
            <person name="Bellgard M.I."/>
        </authorList>
    </citation>
    <scope>NUCLEOTIDE SEQUENCE</scope>
    <source>
        <tissue evidence="1">Shoot tissue taken approximately 20 cm above the soil surface</tissue>
    </source>
</reference>
<reference evidence="1" key="1">
    <citation type="submission" date="2014-09" db="EMBL/GenBank/DDBJ databases">
        <authorList>
            <person name="Magalhaes I.L.F."/>
            <person name="Oliveira U."/>
            <person name="Santos F.R."/>
            <person name="Vidigal T.H.D.A."/>
            <person name="Brescovit A.D."/>
            <person name="Santos A.J."/>
        </authorList>
    </citation>
    <scope>NUCLEOTIDE SEQUENCE</scope>
    <source>
        <tissue evidence="1">Shoot tissue taken approximately 20 cm above the soil surface</tissue>
    </source>
</reference>